<keyword evidence="2" id="KW-0812">Transmembrane</keyword>
<evidence type="ECO:0000256" key="1">
    <source>
        <dbReference type="PROSITE-ProRule" id="PRU00043"/>
    </source>
</evidence>
<dbReference type="GO" id="GO:0005509">
    <property type="term" value="F:calcium ion binding"/>
    <property type="evidence" value="ECO:0007669"/>
    <property type="project" value="UniProtKB-UniRule"/>
</dbReference>
<dbReference type="PROSITE" id="PS50268">
    <property type="entry name" value="CADHERIN_2"/>
    <property type="match status" value="1"/>
</dbReference>
<keyword evidence="5" id="KW-1185">Reference proteome</keyword>
<dbReference type="SUPFAM" id="SSF49313">
    <property type="entry name" value="Cadherin-like"/>
    <property type="match status" value="1"/>
</dbReference>
<keyword evidence="2" id="KW-0472">Membrane</keyword>
<keyword evidence="2" id="KW-1133">Transmembrane helix</keyword>
<accession>A0ABD3WVM1</accession>
<gene>
    <name evidence="4" type="ORF">ACJMK2_035665</name>
</gene>
<name>A0ABD3WVM1_SINWO</name>
<evidence type="ECO:0000259" key="3">
    <source>
        <dbReference type="PROSITE" id="PS50268"/>
    </source>
</evidence>
<dbReference type="EMBL" id="JBJQND010000005">
    <property type="protein sequence ID" value="KAL3878029.1"/>
    <property type="molecule type" value="Genomic_DNA"/>
</dbReference>
<evidence type="ECO:0000256" key="2">
    <source>
        <dbReference type="SAM" id="Phobius"/>
    </source>
</evidence>
<organism evidence="4 5">
    <name type="scientific">Sinanodonta woodiana</name>
    <name type="common">Chinese pond mussel</name>
    <name type="synonym">Anodonta woodiana</name>
    <dbReference type="NCBI Taxonomy" id="1069815"/>
    <lineage>
        <taxon>Eukaryota</taxon>
        <taxon>Metazoa</taxon>
        <taxon>Spiralia</taxon>
        <taxon>Lophotrochozoa</taxon>
        <taxon>Mollusca</taxon>
        <taxon>Bivalvia</taxon>
        <taxon>Autobranchia</taxon>
        <taxon>Heteroconchia</taxon>
        <taxon>Palaeoheterodonta</taxon>
        <taxon>Unionida</taxon>
        <taxon>Unionoidea</taxon>
        <taxon>Unionidae</taxon>
        <taxon>Unioninae</taxon>
        <taxon>Sinanodonta</taxon>
    </lineage>
</organism>
<keyword evidence="1" id="KW-0106">Calcium</keyword>
<comment type="caution">
    <text evidence="4">The sequence shown here is derived from an EMBL/GenBank/DDBJ whole genome shotgun (WGS) entry which is preliminary data.</text>
</comment>
<proteinExistence type="predicted"/>
<dbReference type="Gene3D" id="2.60.40.60">
    <property type="entry name" value="Cadherins"/>
    <property type="match status" value="1"/>
</dbReference>
<sequence>ATDQEGDPFTYSLTNLTAYSNEFVINNITGLITVNTITAANVLYTRRLDRETRPSFQLLITATETSTLR</sequence>
<dbReference type="CDD" id="cd11304">
    <property type="entry name" value="Cadherin_repeat"/>
    <property type="match status" value="1"/>
</dbReference>
<reference evidence="4 5" key="1">
    <citation type="submission" date="2024-11" db="EMBL/GenBank/DDBJ databases">
        <title>Chromosome-level genome assembly of the freshwater bivalve Anodonta woodiana.</title>
        <authorList>
            <person name="Chen X."/>
        </authorList>
    </citation>
    <scope>NUCLEOTIDE SEQUENCE [LARGE SCALE GENOMIC DNA]</scope>
    <source>
        <strain evidence="4">MN2024</strain>
        <tissue evidence="4">Gills</tissue>
    </source>
</reference>
<dbReference type="AlphaFoldDB" id="A0ABD3WVM1"/>
<evidence type="ECO:0000313" key="4">
    <source>
        <dbReference type="EMBL" id="KAL3878029.1"/>
    </source>
</evidence>
<feature type="non-terminal residue" evidence="4">
    <location>
        <position position="1"/>
    </location>
</feature>
<dbReference type="Proteomes" id="UP001634394">
    <property type="component" value="Unassembled WGS sequence"/>
</dbReference>
<protein>
    <recommendedName>
        <fullName evidence="3">Cadherin domain-containing protein</fullName>
    </recommendedName>
</protein>
<feature type="transmembrane region" description="Helical" evidence="2">
    <location>
        <begin position="23"/>
        <end position="44"/>
    </location>
</feature>
<feature type="domain" description="Cadherin" evidence="3">
    <location>
        <begin position="1"/>
        <end position="64"/>
    </location>
</feature>
<feature type="non-terminal residue" evidence="4">
    <location>
        <position position="69"/>
    </location>
</feature>
<evidence type="ECO:0000313" key="5">
    <source>
        <dbReference type="Proteomes" id="UP001634394"/>
    </source>
</evidence>
<dbReference type="InterPro" id="IPR015919">
    <property type="entry name" value="Cadherin-like_sf"/>
</dbReference>
<dbReference type="InterPro" id="IPR002126">
    <property type="entry name" value="Cadherin-like_dom"/>
</dbReference>